<name>A0A024FTI2_9STRA</name>
<feature type="region of interest" description="Disordered" evidence="1">
    <location>
        <begin position="172"/>
        <end position="206"/>
    </location>
</feature>
<organism evidence="2 3">
    <name type="scientific">Albugo candida</name>
    <dbReference type="NCBI Taxonomy" id="65357"/>
    <lineage>
        <taxon>Eukaryota</taxon>
        <taxon>Sar</taxon>
        <taxon>Stramenopiles</taxon>
        <taxon>Oomycota</taxon>
        <taxon>Peronosporomycetes</taxon>
        <taxon>Albuginales</taxon>
        <taxon>Albuginaceae</taxon>
        <taxon>Albugo</taxon>
    </lineage>
</organism>
<feature type="compositionally biased region" description="Low complexity" evidence="1">
    <location>
        <begin position="192"/>
        <end position="201"/>
    </location>
</feature>
<proteinExistence type="predicted"/>
<evidence type="ECO:0000313" key="3">
    <source>
        <dbReference type="Proteomes" id="UP000053237"/>
    </source>
</evidence>
<dbReference type="InterPro" id="IPR038534">
    <property type="entry name" value="Rtr1/RPAP2_sf"/>
</dbReference>
<dbReference type="GO" id="GO:0005634">
    <property type="term" value="C:nucleus"/>
    <property type="evidence" value="ECO:0007669"/>
    <property type="project" value="TreeGrafter"/>
</dbReference>
<dbReference type="PANTHER" id="PTHR14732:SF0">
    <property type="entry name" value="RNA POLYMERASE II SUBUNIT B1 CTD PHOSPHATASE RPAP2-RELATED"/>
    <property type="match status" value="1"/>
</dbReference>
<protein>
    <submittedName>
        <fullName evidence="2">Uncharacterized protein</fullName>
    </submittedName>
</protein>
<dbReference type="GO" id="GO:0005737">
    <property type="term" value="C:cytoplasm"/>
    <property type="evidence" value="ECO:0007669"/>
    <property type="project" value="TreeGrafter"/>
</dbReference>
<dbReference type="GO" id="GO:0008420">
    <property type="term" value="F:RNA polymerase II CTD heptapeptide repeat phosphatase activity"/>
    <property type="evidence" value="ECO:0007669"/>
    <property type="project" value="InterPro"/>
</dbReference>
<dbReference type="STRING" id="65357.A0A024FTI2"/>
<dbReference type="Proteomes" id="UP000053237">
    <property type="component" value="Unassembled WGS sequence"/>
</dbReference>
<evidence type="ECO:0000313" key="2">
    <source>
        <dbReference type="EMBL" id="CCI10232.1"/>
    </source>
</evidence>
<evidence type="ECO:0000256" key="1">
    <source>
        <dbReference type="SAM" id="MobiDB-lite"/>
    </source>
</evidence>
<dbReference type="InterPro" id="IPR039693">
    <property type="entry name" value="Rtr1/RPAP2"/>
</dbReference>
<dbReference type="PANTHER" id="PTHR14732">
    <property type="entry name" value="RNA POLYMERASE II SUBUNIT B1 CTD PHOSPHATASE RPAP2-RELATED"/>
    <property type="match status" value="1"/>
</dbReference>
<keyword evidence="3" id="KW-1185">Reference proteome</keyword>
<feature type="compositionally biased region" description="Acidic residues" evidence="1">
    <location>
        <begin position="179"/>
        <end position="191"/>
    </location>
</feature>
<comment type="caution">
    <text evidence="2">The sequence shown here is derived from an EMBL/GenBank/DDBJ whole genome shotgun (WGS) entry which is preliminary data.</text>
</comment>
<accession>A0A024FTI2</accession>
<sequence length="443" mass="49965">MCKNFALSRLATSGLKGANATKYRISLKRKSIKDATSENQFCSDSCRKNAHVYVSKLKSKPPQLLPPLEQVFGTAHPNPFTWKAEQRVSSKQCASSSDSSPYKTKCLWSKSTEANVLERNESAPPLRIVEKSSALCSNIEFPTVSQAVIIEGFVFPAHKAKVAKRLETRLAKSARQENEDQGCDTSEESQSDSENSSVYSSDSDEDIDSSISTEQLSLFSNVWRLFASWITRQTQELLAMGKVVSQDDLATNGSDPRCHKSRIERMMAFESILARSIRHLSLEKGICTDITAQKRLGHIVRTLRFPETIDGRNEQQWLCITLILVIIAQRQDLKEPLLQSVYNAVNEITGLNSSEIDQIMCLFDYSDDEVAVTTEELASQSIVKDIERSLPNDAASKMCRKCRRYVSKCACHLRENGTEREVTIEELDRMMMDAMELRKMQEF</sequence>
<dbReference type="EMBL" id="CAIX01000158">
    <property type="protein sequence ID" value="CCI10232.1"/>
    <property type="molecule type" value="Genomic_DNA"/>
</dbReference>
<dbReference type="AlphaFoldDB" id="A0A024FTI2"/>
<dbReference type="GO" id="GO:0043175">
    <property type="term" value="F:RNA polymerase core enzyme binding"/>
    <property type="evidence" value="ECO:0007669"/>
    <property type="project" value="InterPro"/>
</dbReference>
<dbReference type="Gene3D" id="1.25.40.820">
    <property type="match status" value="1"/>
</dbReference>
<gene>
    <name evidence="2" type="ORF">BN9_082310</name>
</gene>
<reference evidence="2 3" key="1">
    <citation type="submission" date="2012-05" db="EMBL/GenBank/DDBJ databases">
        <title>Recombination and specialization in a pathogen metapopulation.</title>
        <authorList>
            <person name="Gardiner A."/>
            <person name="Kemen E."/>
            <person name="Schultz-Larsen T."/>
            <person name="MacLean D."/>
            <person name="Van Oosterhout C."/>
            <person name="Jones J.D.G."/>
        </authorList>
    </citation>
    <scope>NUCLEOTIDE SEQUENCE [LARGE SCALE GENOMIC DNA]</scope>
    <source>
        <strain evidence="2 3">Ac Nc2</strain>
    </source>
</reference>
<dbReference type="OrthoDB" id="2590500at2759"/>
<dbReference type="InParanoid" id="A0A024FTI2"/>